<proteinExistence type="predicted"/>
<organism evidence="3 4">
    <name type="scientific">Enhygromyxa salina</name>
    <dbReference type="NCBI Taxonomy" id="215803"/>
    <lineage>
        <taxon>Bacteria</taxon>
        <taxon>Pseudomonadati</taxon>
        <taxon>Myxococcota</taxon>
        <taxon>Polyangia</taxon>
        <taxon>Nannocystales</taxon>
        <taxon>Nannocystaceae</taxon>
        <taxon>Enhygromyxa</taxon>
    </lineage>
</organism>
<evidence type="ECO:0000256" key="2">
    <source>
        <dbReference type="SAM" id="SignalP"/>
    </source>
</evidence>
<dbReference type="AlphaFoldDB" id="A0A2S9YXC3"/>
<gene>
    <name evidence="3" type="ORF">ENSA7_04810</name>
</gene>
<name>A0A2S9YXC3_9BACT</name>
<dbReference type="EMBL" id="PVNL01000013">
    <property type="protein sequence ID" value="PRQ09727.1"/>
    <property type="molecule type" value="Genomic_DNA"/>
</dbReference>
<dbReference type="Proteomes" id="UP000238823">
    <property type="component" value="Unassembled WGS sequence"/>
</dbReference>
<evidence type="ECO:0000313" key="4">
    <source>
        <dbReference type="Proteomes" id="UP000238823"/>
    </source>
</evidence>
<feature type="chain" id="PRO_5015578765" description="Lipoprotein" evidence="2">
    <location>
        <begin position="33"/>
        <end position="356"/>
    </location>
</feature>
<comment type="caution">
    <text evidence="3">The sequence shown here is derived from an EMBL/GenBank/DDBJ whole genome shotgun (WGS) entry which is preliminary data.</text>
</comment>
<evidence type="ECO:0000256" key="1">
    <source>
        <dbReference type="SAM" id="MobiDB-lite"/>
    </source>
</evidence>
<protein>
    <recommendedName>
        <fullName evidence="5">Lipoprotein</fullName>
    </recommendedName>
</protein>
<keyword evidence="2" id="KW-0732">Signal</keyword>
<feature type="signal peptide" evidence="2">
    <location>
        <begin position="1"/>
        <end position="32"/>
    </location>
</feature>
<evidence type="ECO:0008006" key="5">
    <source>
        <dbReference type="Google" id="ProtNLM"/>
    </source>
</evidence>
<feature type="region of interest" description="Disordered" evidence="1">
    <location>
        <begin position="37"/>
        <end position="66"/>
    </location>
</feature>
<evidence type="ECO:0000313" key="3">
    <source>
        <dbReference type="EMBL" id="PRQ09727.1"/>
    </source>
</evidence>
<reference evidence="3 4" key="1">
    <citation type="submission" date="2018-03" db="EMBL/GenBank/DDBJ databases">
        <title>Draft Genome Sequences of the Obligatory Marine Myxobacteria Enhygromyxa salina SWB007.</title>
        <authorList>
            <person name="Poehlein A."/>
            <person name="Moghaddam J.A."/>
            <person name="Harms H."/>
            <person name="Alanjari M."/>
            <person name="Koenig G.M."/>
            <person name="Daniel R."/>
            <person name="Schaeberle T.F."/>
        </authorList>
    </citation>
    <scope>NUCLEOTIDE SEQUENCE [LARGE SCALE GENOMIC DNA]</scope>
    <source>
        <strain evidence="3 4">SWB007</strain>
    </source>
</reference>
<sequence length="356" mass="38341">MMKMKFNVCSSVPRTRSGLLMLLAMCAGSAGFGCTRDAAEPPDPAPTREVQADEPPDHLDGYEPQLPSAPLEAAASGYELLTVGHGPAEVLRFGPTPGQIEAFALTMVMRMEITGPGVAPIVQNLPPLQQINRARTISVSEDRVEIGLVCERFLVADAGANTQMGAMMQASIEQIAGFEQTLVYDHRGAVIEGALASPADASPQLTQTFEAMRQTFEQIMVQFPEPGVGTGAIWRDTHALANNGIELEQTSQFELVAREGDLLTLDLQVSRRPLTDKFTPPASQAGAEVSLLSFDSRGAGRIVYELANMMPIAAHTKSATAFTVEATIAGREQQLTTKLDIELKVERLDAPRRELP</sequence>
<dbReference type="PROSITE" id="PS51257">
    <property type="entry name" value="PROKAR_LIPOPROTEIN"/>
    <property type="match status" value="1"/>
</dbReference>
<accession>A0A2S9YXC3</accession>